<gene>
    <name evidence="2" type="ORF">ARMOST_00110</name>
    <name evidence="3" type="ORF">ARMOST_14561</name>
</gene>
<keyword evidence="4" id="KW-1185">Reference proteome</keyword>
<dbReference type="Pfam" id="PF18759">
    <property type="entry name" value="Plavaka"/>
    <property type="match status" value="1"/>
</dbReference>
<name>A0A284RR06_ARMOS</name>
<dbReference type="EMBL" id="FUEG01000013">
    <property type="protein sequence ID" value="SJL11158.1"/>
    <property type="molecule type" value="Genomic_DNA"/>
</dbReference>
<sequence>MSPSSSQRVDSDTAVVDDDIEIEEPGSPLPLPEPEPAPAPSEYLERSQRNRMIPRRFQDYLPAACIAPLQQYAALRPPTPPLPAAPTVTATHSQATSRASTPESLGCIETEPNVFGLYRQYKTLPSFDPDDATTIANLCDAPTFAIPPDTLQQRSPLSVYGVHTVESNAANLSTDAGTLDSGPWFAPFMNPTICRLMHWFYSTTTKTLNDLNRLVQEVILAPDFSSSDLQNFDANREAKRLDTDSVPMDGTDGWFHDRVTLHLPQKDVRHNSEQEAPTLDIPDVWHRSILDVVRSAFQDESFSRFHLKGFKQMWLRPDGRTERVYGEAYTSDVFLEMEDEITPEPGCTLETVVVPMMVYSDSTCLANFGTASLWPGYLGIGLMSKYFRAVPSFFQSHHLVYFPVLPDNIQDVYMKTFGSPASKELLTFLKRELIQKIWELLLDADFMEAYEHGIIIECADGILRRIYPRFFTYSADYPEKVLLASIKSLGRCLCPRCLVVKEKVLDMGMKRDLSNRQRNARVDCEQRQHEVEMVRRWIFERGYAVSSKRIENVLSKRSNTANRNAFSTALLPHGFNFYQMLVPDLMHESESGSWKSLFTHLIRICHEIPGAIQRLNKRFRSLPTFGRSTIRKFSNDVSGQKKFAARDYEDVLQCSFPCFDGLLPDSKDNSIVMDTLFISAMWHAFAKARMHTDSTVQVLRAVTSILGRQLRLFSSKVCPNFRTKETPSEMAARVRRLIRTTKKKAAAASATGGIYKSVKAFNLFTYKHHALGDYQWTIPRFGTTDSYSTQIGEQEHHRVKLFYARTNKRGHVKQIAVLERRQRRLRRILAGRISNLKASSKKMSPRIRPNEKDPLPKGDPESHYQMSLSRNYPLDLHRWLAENEGDLAVVDFIPKLKEHILRRLFVHEIDLGDEITPEQLSRLHINNDRIFRHKVLRVNYTTYDVRRDQDSINPRTRSDVVVLANDLEAETVHPYWYARIIGLFHADVRYNDPDGDYEDRKLFRVDFAWVRWYGFDSCHRSGFTAKRPHHIGFVDGNDPGAFGFLDPDDIIRAVHLLPVYRLGQTTEFLPPSIARRPEENDHDYERYSVDIWVDRDMIFRYCGLGVGHQSTWDATRLFREDLCKAYNLPHDLFSTGDSEDVEMAWSEDNSDGNAAEEDEADDEEEDEGRFGSDELEMVNMPDEEAEADGWDDEDDASDAEDDDEWETDSDKDSAEDEEAEDIELDDDAEGELDDLCDDDDNEMGLEVDLHFASL</sequence>
<proteinExistence type="predicted"/>
<reference evidence="3" key="2">
    <citation type="submission" date="2017-01" db="EMBL/GenBank/DDBJ databases">
        <authorList>
            <person name="Mah S.A."/>
            <person name="Swanson W.J."/>
            <person name="Moy G.W."/>
            <person name="Vacquier V.D."/>
        </authorList>
    </citation>
    <scope>NUCLEOTIDE SEQUENCE [LARGE SCALE GENOMIC DNA]</scope>
    <source>
        <strain evidence="3">C18/9</strain>
    </source>
</reference>
<feature type="region of interest" description="Disordered" evidence="1">
    <location>
        <begin position="838"/>
        <end position="864"/>
    </location>
</feature>
<dbReference type="InterPro" id="IPR041078">
    <property type="entry name" value="Plavaka"/>
</dbReference>
<evidence type="ECO:0000256" key="1">
    <source>
        <dbReference type="SAM" id="MobiDB-lite"/>
    </source>
</evidence>
<accession>A0A284RR06</accession>
<dbReference type="Proteomes" id="UP000219338">
    <property type="component" value="Unassembled WGS sequence"/>
</dbReference>
<evidence type="ECO:0000313" key="3">
    <source>
        <dbReference type="EMBL" id="SJL11158.1"/>
    </source>
</evidence>
<feature type="region of interest" description="Disordered" evidence="1">
    <location>
        <begin position="85"/>
        <end position="106"/>
    </location>
</feature>
<reference evidence="4" key="1">
    <citation type="journal article" date="2017" name="Nat. Ecol. Evol.">
        <title>Genome expansion and lineage-specific genetic innovations in the forest pathogenic fungi Armillaria.</title>
        <authorList>
            <person name="Sipos G."/>
            <person name="Prasanna A.N."/>
            <person name="Walter M.C."/>
            <person name="O'Connor E."/>
            <person name="Balint B."/>
            <person name="Krizsan K."/>
            <person name="Kiss B."/>
            <person name="Hess J."/>
            <person name="Varga T."/>
            <person name="Slot J."/>
            <person name="Riley R."/>
            <person name="Boka B."/>
            <person name="Rigling D."/>
            <person name="Barry K."/>
            <person name="Lee J."/>
            <person name="Mihaltcheva S."/>
            <person name="LaButti K."/>
            <person name="Lipzen A."/>
            <person name="Waldron R."/>
            <person name="Moloney N.M."/>
            <person name="Sperisen C."/>
            <person name="Kredics L."/>
            <person name="Vagvoelgyi C."/>
            <person name="Patrignani A."/>
            <person name="Fitzpatrick D."/>
            <person name="Nagy I."/>
            <person name="Doyle S."/>
            <person name="Anderson J.B."/>
            <person name="Grigoriev I.V."/>
            <person name="Gueldener U."/>
            <person name="Muensterkoetter M."/>
            <person name="Nagy L.G."/>
        </authorList>
    </citation>
    <scope>NUCLEOTIDE SEQUENCE [LARGE SCALE GENOMIC DNA]</scope>
    <source>
        <strain evidence="4">C18/9</strain>
    </source>
</reference>
<feature type="compositionally biased region" description="Polar residues" evidence="1">
    <location>
        <begin position="92"/>
        <end position="103"/>
    </location>
</feature>
<feature type="region of interest" description="Disordered" evidence="1">
    <location>
        <begin position="1"/>
        <end position="43"/>
    </location>
</feature>
<dbReference type="OrthoDB" id="2687259at2759"/>
<evidence type="ECO:0000313" key="2">
    <source>
        <dbReference type="EMBL" id="SJK96864.1"/>
    </source>
</evidence>
<dbReference type="STRING" id="47428.A0A284RR06"/>
<organism evidence="3 4">
    <name type="scientific">Armillaria ostoyae</name>
    <name type="common">Armillaria root rot fungus</name>
    <dbReference type="NCBI Taxonomy" id="47428"/>
    <lineage>
        <taxon>Eukaryota</taxon>
        <taxon>Fungi</taxon>
        <taxon>Dikarya</taxon>
        <taxon>Basidiomycota</taxon>
        <taxon>Agaricomycotina</taxon>
        <taxon>Agaricomycetes</taxon>
        <taxon>Agaricomycetidae</taxon>
        <taxon>Agaricales</taxon>
        <taxon>Marasmiineae</taxon>
        <taxon>Physalacriaceae</taxon>
        <taxon>Armillaria</taxon>
    </lineage>
</organism>
<dbReference type="OMA" id="HERMNDE"/>
<feature type="compositionally biased region" description="Basic and acidic residues" evidence="1">
    <location>
        <begin position="848"/>
        <end position="862"/>
    </location>
</feature>
<feature type="compositionally biased region" description="Acidic residues" evidence="1">
    <location>
        <begin position="15"/>
        <end position="24"/>
    </location>
</feature>
<protein>
    <submittedName>
        <fullName evidence="3">Uncharacterized protein</fullName>
    </submittedName>
</protein>
<dbReference type="EMBL" id="FUEG01000001">
    <property type="protein sequence ID" value="SJK96864.1"/>
    <property type="molecule type" value="Genomic_DNA"/>
</dbReference>
<feature type="region of interest" description="Disordered" evidence="1">
    <location>
        <begin position="1147"/>
        <end position="1241"/>
    </location>
</feature>
<feature type="compositionally biased region" description="Pro residues" evidence="1">
    <location>
        <begin position="27"/>
        <end position="39"/>
    </location>
</feature>
<evidence type="ECO:0000313" key="4">
    <source>
        <dbReference type="Proteomes" id="UP000219338"/>
    </source>
</evidence>
<dbReference type="AlphaFoldDB" id="A0A284RR06"/>
<feature type="compositionally biased region" description="Acidic residues" evidence="1">
    <location>
        <begin position="1148"/>
        <end position="1241"/>
    </location>
</feature>